<sequence length="78" mass="8652">MVRGAASRRFFRGAIVWAEEGSCPCREWEEAAAALTGRLQTTGRTLGKTYSQAPSATTTTPTLTMSQRQRFTFLEVFC</sequence>
<reference evidence="1" key="1">
    <citation type="journal article" date="2023" name="Science">
        <title>Genome structures resolve the early diversification of teleost fishes.</title>
        <authorList>
            <person name="Parey E."/>
            <person name="Louis A."/>
            <person name="Montfort J."/>
            <person name="Bouchez O."/>
            <person name="Roques C."/>
            <person name="Iampietro C."/>
            <person name="Lluch J."/>
            <person name="Castinel A."/>
            <person name="Donnadieu C."/>
            <person name="Desvignes T."/>
            <person name="Floi Bucao C."/>
            <person name="Jouanno E."/>
            <person name="Wen M."/>
            <person name="Mejri S."/>
            <person name="Dirks R."/>
            <person name="Jansen H."/>
            <person name="Henkel C."/>
            <person name="Chen W.J."/>
            <person name="Zahm M."/>
            <person name="Cabau C."/>
            <person name="Klopp C."/>
            <person name="Thompson A.W."/>
            <person name="Robinson-Rechavi M."/>
            <person name="Braasch I."/>
            <person name="Lecointre G."/>
            <person name="Bobe J."/>
            <person name="Postlethwait J.H."/>
            <person name="Berthelot C."/>
            <person name="Roest Crollius H."/>
            <person name="Guiguen Y."/>
        </authorList>
    </citation>
    <scope>NUCLEOTIDE SEQUENCE</scope>
    <source>
        <strain evidence="1">WJC10195</strain>
    </source>
</reference>
<comment type="caution">
    <text evidence="1">The sequence shown here is derived from an EMBL/GenBank/DDBJ whole genome shotgun (WGS) entry which is preliminary data.</text>
</comment>
<dbReference type="AlphaFoldDB" id="A0A9Q1IS53"/>
<evidence type="ECO:0000313" key="2">
    <source>
        <dbReference type="Proteomes" id="UP001152622"/>
    </source>
</evidence>
<gene>
    <name evidence="1" type="ORF">SKAU_G00240140</name>
</gene>
<proteinExistence type="predicted"/>
<protein>
    <submittedName>
        <fullName evidence="1">Uncharacterized protein</fullName>
    </submittedName>
</protein>
<accession>A0A9Q1IS53</accession>
<keyword evidence="2" id="KW-1185">Reference proteome</keyword>
<evidence type="ECO:0000313" key="1">
    <source>
        <dbReference type="EMBL" id="KAJ8352538.1"/>
    </source>
</evidence>
<organism evidence="1 2">
    <name type="scientific">Synaphobranchus kaupii</name>
    <name type="common">Kaup's arrowtooth eel</name>
    <dbReference type="NCBI Taxonomy" id="118154"/>
    <lineage>
        <taxon>Eukaryota</taxon>
        <taxon>Metazoa</taxon>
        <taxon>Chordata</taxon>
        <taxon>Craniata</taxon>
        <taxon>Vertebrata</taxon>
        <taxon>Euteleostomi</taxon>
        <taxon>Actinopterygii</taxon>
        <taxon>Neopterygii</taxon>
        <taxon>Teleostei</taxon>
        <taxon>Anguilliformes</taxon>
        <taxon>Synaphobranchidae</taxon>
        <taxon>Synaphobranchus</taxon>
    </lineage>
</organism>
<dbReference type="EMBL" id="JAINUF010000008">
    <property type="protein sequence ID" value="KAJ8352538.1"/>
    <property type="molecule type" value="Genomic_DNA"/>
</dbReference>
<dbReference type="Proteomes" id="UP001152622">
    <property type="component" value="Chromosome 8"/>
</dbReference>
<name>A0A9Q1IS53_SYNKA</name>